<dbReference type="Proteomes" id="UP000291097">
    <property type="component" value="Unassembled WGS sequence"/>
</dbReference>
<accession>A0A482YDZ0</accession>
<reference evidence="1 2" key="1">
    <citation type="submission" date="2019-02" db="EMBL/GenBank/DDBJ databases">
        <title>Genomic Encyclopedia of Archaeal and Bacterial Type Strains, Phase II (KMG-II): from individual species to whole genera.</title>
        <authorList>
            <person name="Goeker M."/>
        </authorList>
    </citation>
    <scope>NUCLEOTIDE SEQUENCE [LARGE SCALE GENOMIC DNA]</scope>
    <source>
        <strain evidence="1 2">DSM 18328</strain>
    </source>
</reference>
<dbReference type="AlphaFoldDB" id="A0A482YDZ0"/>
<protein>
    <submittedName>
        <fullName evidence="1">Uncharacterized protein</fullName>
    </submittedName>
</protein>
<name>A0A482YDZ0_9EURY</name>
<dbReference type="InterPro" id="IPR055944">
    <property type="entry name" value="DUF7522"/>
</dbReference>
<sequence>MESEAIDSQLADELRSVCRTTVGDELRSITYFTEDVVEQLYLRSDLERTADLVGFADHERRGFHSQSAYRNTQLGDYQATIRLFENGYLSRVIRGPHGVWVTTDAMSIDRFEELTSALETVLTDFAAVADAEAADD</sequence>
<dbReference type="RefSeq" id="WP_130499347.1">
    <property type="nucleotide sequence ID" value="NZ_SHMP01000003.1"/>
</dbReference>
<proteinExistence type="predicted"/>
<evidence type="ECO:0000313" key="1">
    <source>
        <dbReference type="EMBL" id="RZV12025.1"/>
    </source>
</evidence>
<dbReference type="Pfam" id="PF24366">
    <property type="entry name" value="DUF7522"/>
    <property type="match status" value="1"/>
</dbReference>
<dbReference type="EMBL" id="SHMP01000003">
    <property type="protein sequence ID" value="RZV12025.1"/>
    <property type="molecule type" value="Genomic_DNA"/>
</dbReference>
<evidence type="ECO:0000313" key="2">
    <source>
        <dbReference type="Proteomes" id="UP000291097"/>
    </source>
</evidence>
<dbReference type="OrthoDB" id="256252at2157"/>
<organism evidence="1 2">
    <name type="scientific">Natrinema hispanicum</name>
    <dbReference type="NCBI Taxonomy" id="392421"/>
    <lineage>
        <taxon>Archaea</taxon>
        <taxon>Methanobacteriati</taxon>
        <taxon>Methanobacteriota</taxon>
        <taxon>Stenosarchaea group</taxon>
        <taxon>Halobacteria</taxon>
        <taxon>Halobacteriales</taxon>
        <taxon>Natrialbaceae</taxon>
        <taxon>Natrinema</taxon>
    </lineage>
</organism>
<gene>
    <name evidence="1" type="ORF">BDK88_0915</name>
</gene>
<comment type="caution">
    <text evidence="1">The sequence shown here is derived from an EMBL/GenBank/DDBJ whole genome shotgun (WGS) entry which is preliminary data.</text>
</comment>